<accession>A0A0C2YWB4</accession>
<dbReference type="AlphaFoldDB" id="A0A0C2YWB4"/>
<name>A0A0C2YWB4_PARME</name>
<dbReference type="Gene3D" id="3.90.1680.10">
    <property type="entry name" value="SOS response associated peptidase-like"/>
    <property type="match status" value="1"/>
</dbReference>
<keyword evidence="3" id="KW-0227">DNA damage</keyword>
<dbReference type="PANTHER" id="PTHR13604">
    <property type="entry name" value="DC12-RELATED"/>
    <property type="match status" value="1"/>
</dbReference>
<protein>
    <recommendedName>
        <fullName evidence="8">Abasic site processing protein</fullName>
        <ecNumber evidence="8">3.4.-.-</ecNumber>
    </recommendedName>
</protein>
<evidence type="ECO:0000256" key="3">
    <source>
        <dbReference type="ARBA" id="ARBA00022763"/>
    </source>
</evidence>
<sequence length="191" mass="20239">MCSRFELNANSHEVIGRFGLTVAPPWPRGSEMRPTDPVLVVGGGGARLMPWGLRVEWQAAPLINARSESLAVKPTFRPLLTGGRVLIPATGWWEWPGRVKTRIAPVGCDLFALAGLSDGARVVIITCGPADDLVAVHDRMPVVLAPEAGAAWADAAKPFAEVEPLLRPHEGPFAITAEPGPPSAQGDLFGS</sequence>
<dbReference type="STRING" id="272627.CCC_04184"/>
<evidence type="ECO:0000256" key="5">
    <source>
        <dbReference type="ARBA" id="ARBA00023124"/>
    </source>
</evidence>
<evidence type="ECO:0000256" key="4">
    <source>
        <dbReference type="ARBA" id="ARBA00022801"/>
    </source>
</evidence>
<dbReference type="PANTHER" id="PTHR13604:SF0">
    <property type="entry name" value="ABASIC SITE PROCESSING PROTEIN HMCES"/>
    <property type="match status" value="1"/>
</dbReference>
<dbReference type="RefSeq" id="WP_009867322.1">
    <property type="nucleotide sequence ID" value="NZ_JXSL01000024.1"/>
</dbReference>
<comment type="similarity">
    <text evidence="1 8">Belongs to the SOS response-associated peptidase family.</text>
</comment>
<keyword evidence="5" id="KW-0190">Covalent protein-DNA linkage</keyword>
<dbReference type="OrthoDB" id="9782620at2"/>
<comment type="caution">
    <text evidence="9">The sequence shown here is derived from an EMBL/GenBank/DDBJ whole genome shotgun (WGS) entry which is preliminary data.</text>
</comment>
<keyword evidence="10" id="KW-1185">Reference proteome</keyword>
<dbReference type="EC" id="3.4.-.-" evidence="8"/>
<keyword evidence="6" id="KW-0238">DNA-binding</keyword>
<keyword evidence="7" id="KW-0456">Lyase</keyword>
<evidence type="ECO:0000313" key="9">
    <source>
        <dbReference type="EMBL" id="KIL99413.1"/>
    </source>
</evidence>
<dbReference type="Pfam" id="PF02586">
    <property type="entry name" value="SRAP"/>
    <property type="match status" value="1"/>
</dbReference>
<dbReference type="InterPro" id="IPR036590">
    <property type="entry name" value="SRAP-like"/>
</dbReference>
<dbReference type="InterPro" id="IPR003738">
    <property type="entry name" value="SRAP"/>
</dbReference>
<dbReference type="GO" id="GO:0008233">
    <property type="term" value="F:peptidase activity"/>
    <property type="evidence" value="ECO:0007669"/>
    <property type="project" value="UniProtKB-KW"/>
</dbReference>
<dbReference type="Proteomes" id="UP000031971">
    <property type="component" value="Unassembled WGS sequence"/>
</dbReference>
<dbReference type="GO" id="GO:0016829">
    <property type="term" value="F:lyase activity"/>
    <property type="evidence" value="ECO:0007669"/>
    <property type="project" value="UniProtKB-KW"/>
</dbReference>
<dbReference type="GO" id="GO:0006508">
    <property type="term" value="P:proteolysis"/>
    <property type="evidence" value="ECO:0007669"/>
    <property type="project" value="UniProtKB-KW"/>
</dbReference>
<evidence type="ECO:0000256" key="6">
    <source>
        <dbReference type="ARBA" id="ARBA00023125"/>
    </source>
</evidence>
<keyword evidence="2 8" id="KW-0645">Protease</keyword>
<dbReference type="SUPFAM" id="SSF143081">
    <property type="entry name" value="BB1717-like"/>
    <property type="match status" value="1"/>
</dbReference>
<dbReference type="EMBL" id="JXSL01000024">
    <property type="protein sequence ID" value="KIL99413.1"/>
    <property type="molecule type" value="Genomic_DNA"/>
</dbReference>
<dbReference type="GO" id="GO:0003697">
    <property type="term" value="F:single-stranded DNA binding"/>
    <property type="evidence" value="ECO:0007669"/>
    <property type="project" value="InterPro"/>
</dbReference>
<organism evidence="9 10">
    <name type="scientific">Paramagnetospirillum magnetotacticum MS-1</name>
    <dbReference type="NCBI Taxonomy" id="272627"/>
    <lineage>
        <taxon>Bacteria</taxon>
        <taxon>Pseudomonadati</taxon>
        <taxon>Pseudomonadota</taxon>
        <taxon>Alphaproteobacteria</taxon>
        <taxon>Rhodospirillales</taxon>
        <taxon>Magnetospirillaceae</taxon>
        <taxon>Paramagnetospirillum</taxon>
    </lineage>
</organism>
<reference evidence="9 10" key="1">
    <citation type="submission" date="2015-01" db="EMBL/GenBank/DDBJ databases">
        <title>Genome Sequence of Magnetospirillum magnetotacticum Strain MS-1.</title>
        <authorList>
            <person name="Marinov G.K."/>
            <person name="Smalley M.D."/>
            <person name="DeSalvo G."/>
        </authorList>
    </citation>
    <scope>NUCLEOTIDE SEQUENCE [LARGE SCALE GENOMIC DNA]</scope>
    <source>
        <strain evidence="9 10">MS-1</strain>
    </source>
</reference>
<evidence type="ECO:0000256" key="2">
    <source>
        <dbReference type="ARBA" id="ARBA00022670"/>
    </source>
</evidence>
<evidence type="ECO:0000256" key="7">
    <source>
        <dbReference type="ARBA" id="ARBA00023239"/>
    </source>
</evidence>
<evidence type="ECO:0000256" key="8">
    <source>
        <dbReference type="RuleBase" id="RU364100"/>
    </source>
</evidence>
<evidence type="ECO:0000256" key="1">
    <source>
        <dbReference type="ARBA" id="ARBA00008136"/>
    </source>
</evidence>
<keyword evidence="4 8" id="KW-0378">Hydrolase</keyword>
<proteinExistence type="inferred from homology"/>
<dbReference type="GO" id="GO:0106300">
    <property type="term" value="P:protein-DNA covalent cross-linking repair"/>
    <property type="evidence" value="ECO:0007669"/>
    <property type="project" value="InterPro"/>
</dbReference>
<evidence type="ECO:0000313" key="10">
    <source>
        <dbReference type="Proteomes" id="UP000031971"/>
    </source>
</evidence>
<gene>
    <name evidence="9" type="ORF">CCC_04184</name>
</gene>